<keyword evidence="1 4" id="KW-0812">Transmembrane</keyword>
<keyword evidence="2 4" id="KW-1133">Transmembrane helix</keyword>
<dbReference type="InterPro" id="IPR036458">
    <property type="entry name" value="Na:dicarbo_symporter_sf"/>
</dbReference>
<dbReference type="GO" id="GO:0016020">
    <property type="term" value="C:membrane"/>
    <property type="evidence" value="ECO:0007669"/>
    <property type="project" value="InterPro"/>
</dbReference>
<evidence type="ECO:0000313" key="5">
    <source>
        <dbReference type="EMBL" id="BAV87962.1"/>
    </source>
</evidence>
<dbReference type="EMBL" id="AP017895">
    <property type="protein sequence ID" value="BAV87962.1"/>
    <property type="molecule type" value="Genomic_DNA"/>
</dbReference>
<dbReference type="Proteomes" id="UP000250241">
    <property type="component" value="Chromosome"/>
</dbReference>
<keyword evidence="6" id="KW-1185">Reference proteome</keyword>
<dbReference type="AlphaFoldDB" id="A0A2Z5QZR1"/>
<evidence type="ECO:0000256" key="1">
    <source>
        <dbReference type="ARBA" id="ARBA00022692"/>
    </source>
</evidence>
<protein>
    <submittedName>
        <fullName evidence="5">Proton/glutamate symport protein</fullName>
    </submittedName>
</protein>
<dbReference type="KEGG" id="raj:RA11412_1663"/>
<name>A0A2Z5QZR1_9MICC</name>
<evidence type="ECO:0000313" key="6">
    <source>
        <dbReference type="Proteomes" id="UP000250241"/>
    </source>
</evidence>
<accession>A0A2Z5QZR1</accession>
<keyword evidence="3 4" id="KW-0472">Membrane</keyword>
<feature type="transmembrane region" description="Helical" evidence="4">
    <location>
        <begin position="46"/>
        <end position="79"/>
    </location>
</feature>
<proteinExistence type="predicted"/>
<evidence type="ECO:0000256" key="4">
    <source>
        <dbReference type="SAM" id="Phobius"/>
    </source>
</evidence>
<organism evidence="5 6">
    <name type="scientific">Rothia aeria</name>
    <dbReference type="NCBI Taxonomy" id="172042"/>
    <lineage>
        <taxon>Bacteria</taxon>
        <taxon>Bacillati</taxon>
        <taxon>Actinomycetota</taxon>
        <taxon>Actinomycetes</taxon>
        <taxon>Micrococcales</taxon>
        <taxon>Micrococcaceae</taxon>
        <taxon>Rothia</taxon>
    </lineage>
</organism>
<feature type="transmembrane region" description="Helical" evidence="4">
    <location>
        <begin position="7"/>
        <end position="26"/>
    </location>
</feature>
<reference evidence="5 6" key="1">
    <citation type="submission" date="2016-10" db="EMBL/GenBank/DDBJ databases">
        <title>Genome sequence of Rothia aeria strain JCM11412.</title>
        <authorList>
            <person name="Nambu T."/>
        </authorList>
    </citation>
    <scope>NUCLEOTIDE SEQUENCE [LARGE SCALE GENOMIC DNA]</scope>
    <source>
        <strain evidence="5 6">JCM 11412</strain>
    </source>
</reference>
<evidence type="ECO:0000256" key="3">
    <source>
        <dbReference type="ARBA" id="ARBA00023136"/>
    </source>
</evidence>
<sequence length="90" mass="9206">MKVLQKIPLLAWIVIAILGGVLIGSLTPGLISGINSAAKISIPTDVVVQIFVSFSTIFSAFLSFAIPLIIIGFIVPGIGSLAQGAGKMLG</sequence>
<dbReference type="GO" id="GO:0015293">
    <property type="term" value="F:symporter activity"/>
    <property type="evidence" value="ECO:0007669"/>
    <property type="project" value="InterPro"/>
</dbReference>
<gene>
    <name evidence="5" type="ORF">RA11412_1663</name>
</gene>
<dbReference type="SUPFAM" id="SSF118215">
    <property type="entry name" value="Proton glutamate symport protein"/>
    <property type="match status" value="1"/>
</dbReference>
<evidence type="ECO:0000256" key="2">
    <source>
        <dbReference type="ARBA" id="ARBA00022989"/>
    </source>
</evidence>